<dbReference type="PANTHER" id="PTHR45668">
    <property type="entry name" value="SERINE/THREONINE-PROTEIN PHOSPHATASE 5-RELATED"/>
    <property type="match status" value="1"/>
</dbReference>
<dbReference type="GO" id="GO:0004722">
    <property type="term" value="F:protein serine/threonine phosphatase activity"/>
    <property type="evidence" value="ECO:0007669"/>
    <property type="project" value="UniProtKB-EC"/>
</dbReference>
<dbReference type="PANTHER" id="PTHR45668:SF5">
    <property type="entry name" value="SERINE_THREONINE-PROTEIN PHOSPHATASE 5"/>
    <property type="match status" value="1"/>
</dbReference>
<comment type="caution">
    <text evidence="8">The sequence shown here is derived from an EMBL/GenBank/DDBJ whole genome shotgun (WGS) entry which is preliminary data.</text>
</comment>
<evidence type="ECO:0000256" key="4">
    <source>
        <dbReference type="ARBA" id="ARBA00022837"/>
    </source>
</evidence>
<comment type="similarity">
    <text evidence="2 6">Belongs to the PPP phosphatase family.</text>
</comment>
<evidence type="ECO:0000256" key="1">
    <source>
        <dbReference type="ARBA" id="ARBA00001936"/>
    </source>
</evidence>
<dbReference type="InterPro" id="IPR029052">
    <property type="entry name" value="Metallo-depent_PP-like"/>
</dbReference>
<comment type="cofactor">
    <cofactor evidence="1">
        <name>Mn(2+)</name>
        <dbReference type="ChEBI" id="CHEBI:29035"/>
    </cofactor>
</comment>
<gene>
    <name evidence="8" type="ORF">FisN_6Lh329</name>
</gene>
<keyword evidence="6" id="KW-0378">Hydrolase</keyword>
<evidence type="ECO:0000313" key="8">
    <source>
        <dbReference type="EMBL" id="GAX14551.1"/>
    </source>
</evidence>
<organism evidence="8 9">
    <name type="scientific">Fistulifera solaris</name>
    <name type="common">Oleaginous diatom</name>
    <dbReference type="NCBI Taxonomy" id="1519565"/>
    <lineage>
        <taxon>Eukaryota</taxon>
        <taxon>Sar</taxon>
        <taxon>Stramenopiles</taxon>
        <taxon>Ochrophyta</taxon>
        <taxon>Bacillariophyta</taxon>
        <taxon>Bacillariophyceae</taxon>
        <taxon>Bacillariophycidae</taxon>
        <taxon>Naviculales</taxon>
        <taxon>Naviculaceae</taxon>
        <taxon>Fistulifera</taxon>
    </lineage>
</organism>
<evidence type="ECO:0000256" key="5">
    <source>
        <dbReference type="ARBA" id="ARBA00023211"/>
    </source>
</evidence>
<evidence type="ECO:0000313" key="9">
    <source>
        <dbReference type="Proteomes" id="UP000198406"/>
    </source>
</evidence>
<dbReference type="InterPro" id="IPR051134">
    <property type="entry name" value="PPP_phosphatase"/>
</dbReference>
<dbReference type="SUPFAM" id="SSF56300">
    <property type="entry name" value="Metallo-dependent phosphatases"/>
    <property type="match status" value="1"/>
</dbReference>
<dbReference type="EC" id="3.1.3.16" evidence="6"/>
<dbReference type="InterPro" id="IPR006186">
    <property type="entry name" value="Ser/Thr-sp_prot-phosphatase"/>
</dbReference>
<keyword evidence="9" id="KW-1185">Reference proteome</keyword>
<evidence type="ECO:0000256" key="6">
    <source>
        <dbReference type="RuleBase" id="RU004273"/>
    </source>
</evidence>
<dbReference type="AlphaFoldDB" id="A0A1Z5JLA5"/>
<dbReference type="PROSITE" id="PS00125">
    <property type="entry name" value="SER_THR_PHOSPHATASE"/>
    <property type="match status" value="1"/>
</dbReference>
<dbReference type="GO" id="GO:0005509">
    <property type="term" value="F:calcium ion binding"/>
    <property type="evidence" value="ECO:0007669"/>
    <property type="project" value="InterPro"/>
</dbReference>
<evidence type="ECO:0000256" key="2">
    <source>
        <dbReference type="ARBA" id="ARBA00008294"/>
    </source>
</evidence>
<dbReference type="Gene3D" id="3.60.21.10">
    <property type="match status" value="1"/>
</dbReference>
<dbReference type="InterPro" id="IPR018247">
    <property type="entry name" value="EF_Hand_1_Ca_BS"/>
</dbReference>
<dbReference type="SUPFAM" id="SSF47473">
    <property type="entry name" value="EF-hand"/>
    <property type="match status" value="1"/>
</dbReference>
<dbReference type="PROSITE" id="PS00018">
    <property type="entry name" value="EF_HAND_1"/>
    <property type="match status" value="1"/>
</dbReference>
<protein>
    <recommendedName>
        <fullName evidence="6">Serine/threonine-protein phosphatase</fullName>
        <ecNumber evidence="6">3.1.3.16</ecNumber>
    </recommendedName>
</protein>
<dbReference type="InterPro" id="IPR002048">
    <property type="entry name" value="EF_hand_dom"/>
</dbReference>
<dbReference type="InterPro" id="IPR004843">
    <property type="entry name" value="Calcineurin-like_PHP"/>
</dbReference>
<dbReference type="Gene3D" id="1.10.238.10">
    <property type="entry name" value="EF-hand"/>
    <property type="match status" value="1"/>
</dbReference>
<dbReference type="PROSITE" id="PS50222">
    <property type="entry name" value="EF_HAND_2"/>
    <property type="match status" value="1"/>
</dbReference>
<dbReference type="OrthoDB" id="203995at2759"/>
<sequence>MQSPVKSVIKMRGLPSLHLPLSPNSPQRTISARRALSSVRAPPFPRESSWALKTGAAAAGACCIYAIDQSHSQEQVNITRTEGSFLQQPSFSLVQDLAQEAKKSLIQRCMTKSCVPASNHHLSYKGINFRSISPQRAHRIIAALHSGKILDGATLMSLSNAAVEAFKSEPTVLDLRKAGDNITVVGDVHGSLPCLKKVMDLVGSLEDGGILVVAGDYVDRGEHSLEVFCTFLLLKLAYPNSVYLLRGNHEDNEICAEYGFLDELQEKYGYETEGGGIWEALSDVFASLPLAAKTETSLILHGGLPSADFQLADLEAIDAETRFSFKTLTDARTPAEKLIEGVLWSDPSSHDGISPNERGYGIEFGSDIAKDFLDRHGLKYLIRAHEHVEQGSQLLDCGEGKGVVTVFSTANYPFGEGTNAGAILKLDQKGDYESISFSYSDASILDAFRYLDTDSNGMVARSEFLAGIEKLNQTLPEEKRLKNAEEVYNILDQRKQGQVDLDTFTQFFQRSI</sequence>
<dbReference type="PRINTS" id="PR00114">
    <property type="entry name" value="STPHPHTASE"/>
</dbReference>
<evidence type="ECO:0000256" key="3">
    <source>
        <dbReference type="ARBA" id="ARBA00022723"/>
    </source>
</evidence>
<reference evidence="8 9" key="1">
    <citation type="journal article" date="2015" name="Plant Cell">
        <title>Oil accumulation by the oleaginous diatom Fistulifera solaris as revealed by the genome and transcriptome.</title>
        <authorList>
            <person name="Tanaka T."/>
            <person name="Maeda Y."/>
            <person name="Veluchamy A."/>
            <person name="Tanaka M."/>
            <person name="Abida H."/>
            <person name="Marechal E."/>
            <person name="Bowler C."/>
            <person name="Muto M."/>
            <person name="Sunaga Y."/>
            <person name="Tanaka M."/>
            <person name="Yoshino T."/>
            <person name="Taniguchi T."/>
            <person name="Fukuda Y."/>
            <person name="Nemoto M."/>
            <person name="Matsumoto M."/>
            <person name="Wong P.S."/>
            <person name="Aburatani S."/>
            <person name="Fujibuchi W."/>
        </authorList>
    </citation>
    <scope>NUCLEOTIDE SEQUENCE [LARGE SCALE GENOMIC DNA]</scope>
    <source>
        <strain evidence="8 9">JPCC DA0580</strain>
    </source>
</reference>
<dbReference type="InterPro" id="IPR011992">
    <property type="entry name" value="EF-hand-dom_pair"/>
</dbReference>
<proteinExistence type="inferred from homology"/>
<accession>A0A1Z5JLA5</accession>
<dbReference type="Pfam" id="PF00149">
    <property type="entry name" value="Metallophos"/>
    <property type="match status" value="1"/>
</dbReference>
<evidence type="ECO:0000259" key="7">
    <source>
        <dbReference type="PROSITE" id="PS50222"/>
    </source>
</evidence>
<name>A0A1Z5JLA5_FISSO</name>
<dbReference type="EMBL" id="BDSP01000081">
    <property type="protein sequence ID" value="GAX14551.1"/>
    <property type="molecule type" value="Genomic_DNA"/>
</dbReference>
<feature type="domain" description="EF-hand" evidence="7">
    <location>
        <begin position="439"/>
        <end position="474"/>
    </location>
</feature>
<dbReference type="Proteomes" id="UP000198406">
    <property type="component" value="Unassembled WGS sequence"/>
</dbReference>
<keyword evidence="3" id="KW-0479">Metal-binding</keyword>
<dbReference type="SMART" id="SM00156">
    <property type="entry name" value="PP2Ac"/>
    <property type="match status" value="1"/>
</dbReference>
<keyword evidence="5" id="KW-0464">Manganese</keyword>
<dbReference type="InParanoid" id="A0A1Z5JLA5"/>
<keyword evidence="4" id="KW-0106">Calcium</keyword>
<comment type="catalytic activity">
    <reaction evidence="6">
        <text>O-phospho-L-threonyl-[protein] + H2O = L-threonyl-[protein] + phosphate</text>
        <dbReference type="Rhea" id="RHEA:47004"/>
        <dbReference type="Rhea" id="RHEA-COMP:11060"/>
        <dbReference type="Rhea" id="RHEA-COMP:11605"/>
        <dbReference type="ChEBI" id="CHEBI:15377"/>
        <dbReference type="ChEBI" id="CHEBI:30013"/>
        <dbReference type="ChEBI" id="CHEBI:43474"/>
        <dbReference type="ChEBI" id="CHEBI:61977"/>
        <dbReference type="EC" id="3.1.3.16"/>
    </reaction>
</comment>